<comment type="caution">
    <text evidence="1">The sequence shown here is derived from an EMBL/GenBank/DDBJ whole genome shotgun (WGS) entry which is preliminary data.</text>
</comment>
<name>A0A2P5DNC7_PARAD</name>
<dbReference type="Proteomes" id="UP000237105">
    <property type="component" value="Unassembled WGS sequence"/>
</dbReference>
<gene>
    <name evidence="1" type="ORF">PanWU01x14_048350</name>
</gene>
<accession>A0A2P5DNC7</accession>
<dbReference type="EMBL" id="JXTB01000027">
    <property type="protein sequence ID" value="PON74776.1"/>
    <property type="molecule type" value="Genomic_DNA"/>
</dbReference>
<reference evidence="2" key="1">
    <citation type="submission" date="2016-06" db="EMBL/GenBank/DDBJ databases">
        <title>Parallel loss of symbiosis genes in relatives of nitrogen-fixing non-legume Parasponia.</title>
        <authorList>
            <person name="Van Velzen R."/>
            <person name="Holmer R."/>
            <person name="Bu F."/>
            <person name="Rutten L."/>
            <person name="Van Zeijl A."/>
            <person name="Liu W."/>
            <person name="Santuari L."/>
            <person name="Cao Q."/>
            <person name="Sharma T."/>
            <person name="Shen D."/>
            <person name="Roswanjaya Y."/>
            <person name="Wardhani T."/>
            <person name="Kalhor M.S."/>
            <person name="Jansen J."/>
            <person name="Van den Hoogen J."/>
            <person name="Gungor B."/>
            <person name="Hartog M."/>
            <person name="Hontelez J."/>
            <person name="Verver J."/>
            <person name="Yang W.-C."/>
            <person name="Schijlen E."/>
            <person name="Repin R."/>
            <person name="Schilthuizen M."/>
            <person name="Schranz E."/>
            <person name="Heidstra R."/>
            <person name="Miyata K."/>
            <person name="Fedorova E."/>
            <person name="Kohlen W."/>
            <person name="Bisseling T."/>
            <person name="Smit S."/>
            <person name="Geurts R."/>
        </authorList>
    </citation>
    <scope>NUCLEOTIDE SEQUENCE [LARGE SCALE GENOMIC DNA]</scope>
    <source>
        <strain evidence="2">cv. WU1-14</strain>
    </source>
</reference>
<evidence type="ECO:0000313" key="1">
    <source>
        <dbReference type="EMBL" id="PON74776.1"/>
    </source>
</evidence>
<dbReference type="AlphaFoldDB" id="A0A2P5DNC7"/>
<protein>
    <submittedName>
        <fullName evidence="1">Uncharacterized protein</fullName>
    </submittedName>
</protein>
<sequence length="68" mass="7842">MLMLHKKYDIVSRREKLTHDHIRNVFIRKPASVHMDTHKYSSQSNASNSHTATRLTRGLIAALIPIFS</sequence>
<proteinExistence type="predicted"/>
<evidence type="ECO:0000313" key="2">
    <source>
        <dbReference type="Proteomes" id="UP000237105"/>
    </source>
</evidence>
<organism evidence="1 2">
    <name type="scientific">Parasponia andersonii</name>
    <name type="common">Sponia andersonii</name>
    <dbReference type="NCBI Taxonomy" id="3476"/>
    <lineage>
        <taxon>Eukaryota</taxon>
        <taxon>Viridiplantae</taxon>
        <taxon>Streptophyta</taxon>
        <taxon>Embryophyta</taxon>
        <taxon>Tracheophyta</taxon>
        <taxon>Spermatophyta</taxon>
        <taxon>Magnoliopsida</taxon>
        <taxon>eudicotyledons</taxon>
        <taxon>Gunneridae</taxon>
        <taxon>Pentapetalae</taxon>
        <taxon>rosids</taxon>
        <taxon>fabids</taxon>
        <taxon>Rosales</taxon>
        <taxon>Cannabaceae</taxon>
        <taxon>Parasponia</taxon>
    </lineage>
</organism>
<keyword evidence="2" id="KW-1185">Reference proteome</keyword>